<dbReference type="GO" id="GO:0005524">
    <property type="term" value="F:ATP binding"/>
    <property type="evidence" value="ECO:0007669"/>
    <property type="project" value="UniProtKB-KW"/>
</dbReference>
<evidence type="ECO:0000256" key="10">
    <source>
        <dbReference type="ARBA" id="ARBA00023136"/>
    </source>
</evidence>
<evidence type="ECO:0000256" key="6">
    <source>
        <dbReference type="ARBA" id="ARBA00022777"/>
    </source>
</evidence>
<dbReference type="STRING" id="587636.SAMN05216199_3905"/>
<feature type="transmembrane region" description="Helical" evidence="11">
    <location>
        <begin position="62"/>
        <end position="81"/>
    </location>
</feature>
<comment type="subcellular location">
    <subcellularLocation>
        <location evidence="1">Membrane</location>
        <topology evidence="1">Multi-pass membrane protein</topology>
    </subcellularLocation>
</comment>
<evidence type="ECO:0000313" key="13">
    <source>
        <dbReference type="EMBL" id="SES46151.1"/>
    </source>
</evidence>
<dbReference type="RefSeq" id="WP_091761842.1">
    <property type="nucleotide sequence ID" value="NZ_FOHB01000008.1"/>
</dbReference>
<dbReference type="Pfam" id="PF13493">
    <property type="entry name" value="DUF4118"/>
    <property type="match status" value="1"/>
</dbReference>
<evidence type="ECO:0000259" key="12">
    <source>
        <dbReference type="Pfam" id="PF13493"/>
    </source>
</evidence>
<dbReference type="GO" id="GO:0000160">
    <property type="term" value="P:phosphorelay signal transduction system"/>
    <property type="evidence" value="ECO:0007669"/>
    <property type="project" value="UniProtKB-KW"/>
</dbReference>
<evidence type="ECO:0000256" key="5">
    <source>
        <dbReference type="ARBA" id="ARBA00022741"/>
    </source>
</evidence>
<feature type="transmembrane region" description="Helical" evidence="11">
    <location>
        <begin position="36"/>
        <end position="55"/>
    </location>
</feature>
<evidence type="ECO:0000256" key="4">
    <source>
        <dbReference type="ARBA" id="ARBA00022692"/>
    </source>
</evidence>
<keyword evidence="5" id="KW-0547">Nucleotide-binding</keyword>
<evidence type="ECO:0000256" key="9">
    <source>
        <dbReference type="ARBA" id="ARBA00023012"/>
    </source>
</evidence>
<dbReference type="InterPro" id="IPR025201">
    <property type="entry name" value="KdpD_TM"/>
</dbReference>
<evidence type="ECO:0000256" key="8">
    <source>
        <dbReference type="ARBA" id="ARBA00022989"/>
    </source>
</evidence>
<keyword evidence="7" id="KW-0067">ATP-binding</keyword>
<dbReference type="Proteomes" id="UP000199019">
    <property type="component" value="Unassembled WGS sequence"/>
</dbReference>
<dbReference type="EMBL" id="FOHB01000008">
    <property type="protein sequence ID" value="SES46151.1"/>
    <property type="molecule type" value="Genomic_DNA"/>
</dbReference>
<dbReference type="InterPro" id="IPR038318">
    <property type="entry name" value="KdpD_sf"/>
</dbReference>
<dbReference type="GO" id="GO:0016020">
    <property type="term" value="C:membrane"/>
    <property type="evidence" value="ECO:0007669"/>
    <property type="project" value="UniProtKB-SubCell"/>
</dbReference>
<feature type="domain" description="Sensor protein KdpD transmembrane" evidence="12">
    <location>
        <begin position="16"/>
        <end position="121"/>
    </location>
</feature>
<keyword evidence="3" id="KW-0808">Transferase</keyword>
<keyword evidence="10 11" id="KW-0472">Membrane</keyword>
<organism evidence="13 14">
    <name type="scientific">Pedococcus cremeus</name>
    <dbReference type="NCBI Taxonomy" id="587636"/>
    <lineage>
        <taxon>Bacteria</taxon>
        <taxon>Bacillati</taxon>
        <taxon>Actinomycetota</taxon>
        <taxon>Actinomycetes</taxon>
        <taxon>Micrococcales</taxon>
        <taxon>Intrasporangiaceae</taxon>
        <taxon>Pedococcus</taxon>
    </lineage>
</organism>
<keyword evidence="14" id="KW-1185">Reference proteome</keyword>
<dbReference type="GO" id="GO:0016301">
    <property type="term" value="F:kinase activity"/>
    <property type="evidence" value="ECO:0007669"/>
    <property type="project" value="UniProtKB-KW"/>
</dbReference>
<evidence type="ECO:0000256" key="1">
    <source>
        <dbReference type="ARBA" id="ARBA00004141"/>
    </source>
</evidence>
<gene>
    <name evidence="13" type="ORF">SAMN05216199_3905</name>
</gene>
<keyword evidence="6" id="KW-0418">Kinase</keyword>
<evidence type="ECO:0000256" key="2">
    <source>
        <dbReference type="ARBA" id="ARBA00022553"/>
    </source>
</evidence>
<accession>A0A1H9XJB5</accession>
<name>A0A1H9XJB5_9MICO</name>
<evidence type="ECO:0000313" key="14">
    <source>
        <dbReference type="Proteomes" id="UP000199019"/>
    </source>
</evidence>
<evidence type="ECO:0000256" key="3">
    <source>
        <dbReference type="ARBA" id="ARBA00022679"/>
    </source>
</evidence>
<protein>
    <recommendedName>
        <fullName evidence="12">Sensor protein KdpD transmembrane domain-containing protein</fullName>
    </recommendedName>
</protein>
<evidence type="ECO:0000256" key="11">
    <source>
        <dbReference type="SAM" id="Phobius"/>
    </source>
</evidence>
<dbReference type="AlphaFoldDB" id="A0A1H9XJB5"/>
<sequence length="264" mass="27494">MNLRSVIRAHRLATTVLAAGLPLAAAALLSLVRDTVGTPTVVLVLVACVVVAGATGLRSAGLAAAVSAAASFDFFLTQPYGSFAIHDAEDLEAAVLLLIIGGIVTETALWGLRQEAALARQSGYLGGVLATADTLARHHESAEDVTESVGRRITELLDLDSCRFVPGPPPNPGAPTFHHDGALVRDGYQLNIERDGLPVDAAMYLLVRSGSQVRGHFVVTAATHIARPSLEQRRVAALLADQVAGWLAGSGQHVTGRSVHGSPQ</sequence>
<keyword evidence="8 11" id="KW-1133">Transmembrane helix</keyword>
<evidence type="ECO:0000256" key="7">
    <source>
        <dbReference type="ARBA" id="ARBA00022840"/>
    </source>
</evidence>
<dbReference type="OrthoDB" id="3696881at2"/>
<proteinExistence type="predicted"/>
<keyword evidence="9" id="KW-0902">Two-component regulatory system</keyword>
<dbReference type="Gene3D" id="1.20.120.620">
    <property type="entry name" value="Backbone structure of the membrane domain of e. Coli histidine kinase receptor kdpd"/>
    <property type="match status" value="1"/>
</dbReference>
<keyword evidence="4 11" id="KW-0812">Transmembrane</keyword>
<reference evidence="14" key="1">
    <citation type="submission" date="2016-10" db="EMBL/GenBank/DDBJ databases">
        <authorList>
            <person name="Varghese N."/>
            <person name="Submissions S."/>
        </authorList>
    </citation>
    <scope>NUCLEOTIDE SEQUENCE [LARGE SCALE GENOMIC DNA]</scope>
    <source>
        <strain evidence="14">CGMCC 1.6963</strain>
    </source>
</reference>
<feature type="transmembrane region" description="Helical" evidence="11">
    <location>
        <begin position="93"/>
        <end position="112"/>
    </location>
</feature>
<keyword evidence="2" id="KW-0597">Phosphoprotein</keyword>